<organism evidence="1 2">
    <name type="scientific">Coprobacter fastidiosus</name>
    <dbReference type="NCBI Taxonomy" id="1099853"/>
    <lineage>
        <taxon>Bacteria</taxon>
        <taxon>Pseudomonadati</taxon>
        <taxon>Bacteroidota</taxon>
        <taxon>Bacteroidia</taxon>
        <taxon>Bacteroidales</taxon>
        <taxon>Barnesiellaceae</taxon>
        <taxon>Coprobacter</taxon>
    </lineage>
</organism>
<accession>A0A354M557</accession>
<dbReference type="Proteomes" id="UP000262954">
    <property type="component" value="Unassembled WGS sequence"/>
</dbReference>
<evidence type="ECO:0000313" key="1">
    <source>
        <dbReference type="EMBL" id="HBJ09646.1"/>
    </source>
</evidence>
<gene>
    <name evidence="1" type="ORF">DDY73_11660</name>
</gene>
<dbReference type="EMBL" id="DNWC01000152">
    <property type="protein sequence ID" value="HBJ09646.1"/>
    <property type="molecule type" value="Genomic_DNA"/>
</dbReference>
<protein>
    <submittedName>
        <fullName evidence="1">Uncharacterized protein</fullName>
    </submittedName>
</protein>
<sequence>MKSQIFLIFEPENKTLKLNKMNKRTFEIKNRPKQTKCNIFFSFSFGRRGEKLSEKIVQIVISTLQKINFFLSLPRLTEQ</sequence>
<dbReference type="AlphaFoldDB" id="A0A354M557"/>
<name>A0A354M557_9BACT</name>
<comment type="caution">
    <text evidence="1">The sequence shown here is derived from an EMBL/GenBank/DDBJ whole genome shotgun (WGS) entry which is preliminary data.</text>
</comment>
<proteinExistence type="predicted"/>
<reference evidence="1 2" key="1">
    <citation type="journal article" date="2018" name="Nat. Biotechnol.">
        <title>A standardized bacterial taxonomy based on genome phylogeny substantially revises the tree of life.</title>
        <authorList>
            <person name="Parks D.H."/>
            <person name="Chuvochina M."/>
            <person name="Waite D.W."/>
            <person name="Rinke C."/>
            <person name="Skarshewski A."/>
            <person name="Chaumeil P.A."/>
            <person name="Hugenholtz P."/>
        </authorList>
    </citation>
    <scope>NUCLEOTIDE SEQUENCE [LARGE SCALE GENOMIC DNA]</scope>
    <source>
        <strain evidence="1">UBA11482</strain>
    </source>
</reference>
<evidence type="ECO:0000313" key="2">
    <source>
        <dbReference type="Proteomes" id="UP000262954"/>
    </source>
</evidence>